<dbReference type="GO" id="GO:0051015">
    <property type="term" value="F:actin filament binding"/>
    <property type="evidence" value="ECO:0007669"/>
    <property type="project" value="InterPro"/>
</dbReference>
<dbReference type="InterPro" id="IPR011992">
    <property type="entry name" value="EF-hand-dom_pair"/>
</dbReference>
<keyword evidence="4" id="KW-1185">Reference proteome</keyword>
<name>A0A2P5BI36_PARAD</name>
<dbReference type="PANTHER" id="PTHR19961:SF79">
    <property type="entry name" value="FIMBRIN-5"/>
    <property type="match status" value="1"/>
</dbReference>
<dbReference type="PANTHER" id="PTHR19961">
    <property type="entry name" value="FIMBRIN/PLASTIN"/>
    <property type="match status" value="1"/>
</dbReference>
<evidence type="ECO:0000256" key="1">
    <source>
        <dbReference type="ARBA" id="ARBA00022737"/>
    </source>
</evidence>
<protein>
    <submittedName>
        <fullName evidence="3">Dystrophin</fullName>
    </submittedName>
</protein>
<dbReference type="InterPro" id="IPR039959">
    <property type="entry name" value="Fimbrin/Plastin"/>
</dbReference>
<dbReference type="InterPro" id="IPR036872">
    <property type="entry name" value="CH_dom_sf"/>
</dbReference>
<dbReference type="Proteomes" id="UP000237105">
    <property type="component" value="Unassembled WGS sequence"/>
</dbReference>
<gene>
    <name evidence="3" type="ORF">PanWU01x14_236640</name>
</gene>
<keyword evidence="1" id="KW-0677">Repeat</keyword>
<dbReference type="Gene3D" id="1.10.418.10">
    <property type="entry name" value="Calponin-like domain"/>
    <property type="match status" value="1"/>
</dbReference>
<comment type="caution">
    <text evidence="3">The sequence shown here is derived from an EMBL/GenBank/DDBJ whole genome shotgun (WGS) entry which is preliminary data.</text>
</comment>
<dbReference type="EMBL" id="JXTB01000276">
    <property type="protein sequence ID" value="PON48469.1"/>
    <property type="molecule type" value="Genomic_DNA"/>
</dbReference>
<keyword evidence="2" id="KW-0009">Actin-binding</keyword>
<evidence type="ECO:0000313" key="4">
    <source>
        <dbReference type="Proteomes" id="UP000237105"/>
    </source>
</evidence>
<dbReference type="SUPFAM" id="SSF47576">
    <property type="entry name" value="Calponin-homology domain, CH-domain"/>
    <property type="match status" value="1"/>
</dbReference>
<dbReference type="GO" id="GO:0032432">
    <property type="term" value="C:actin filament bundle"/>
    <property type="evidence" value="ECO:0007669"/>
    <property type="project" value="TreeGrafter"/>
</dbReference>
<accession>A0A2P5BI36</accession>
<dbReference type="AlphaFoldDB" id="A0A2P5BI36"/>
<dbReference type="GO" id="GO:0005884">
    <property type="term" value="C:actin filament"/>
    <property type="evidence" value="ECO:0007669"/>
    <property type="project" value="TreeGrafter"/>
</dbReference>
<reference evidence="4" key="1">
    <citation type="submission" date="2016-06" db="EMBL/GenBank/DDBJ databases">
        <title>Parallel loss of symbiosis genes in relatives of nitrogen-fixing non-legume Parasponia.</title>
        <authorList>
            <person name="Van Velzen R."/>
            <person name="Holmer R."/>
            <person name="Bu F."/>
            <person name="Rutten L."/>
            <person name="Van Zeijl A."/>
            <person name="Liu W."/>
            <person name="Santuari L."/>
            <person name="Cao Q."/>
            <person name="Sharma T."/>
            <person name="Shen D."/>
            <person name="Roswanjaya Y."/>
            <person name="Wardhani T."/>
            <person name="Kalhor M.S."/>
            <person name="Jansen J."/>
            <person name="Van den Hoogen J."/>
            <person name="Gungor B."/>
            <person name="Hartog M."/>
            <person name="Hontelez J."/>
            <person name="Verver J."/>
            <person name="Yang W.-C."/>
            <person name="Schijlen E."/>
            <person name="Repin R."/>
            <person name="Schilthuizen M."/>
            <person name="Schranz E."/>
            <person name="Heidstra R."/>
            <person name="Miyata K."/>
            <person name="Fedorova E."/>
            <person name="Kohlen W."/>
            <person name="Bisseling T."/>
            <person name="Smit S."/>
            <person name="Geurts R."/>
        </authorList>
    </citation>
    <scope>NUCLEOTIDE SEQUENCE [LARGE SCALE GENOMIC DNA]</scope>
    <source>
        <strain evidence="4">cv. WU1-14</strain>
    </source>
</reference>
<dbReference type="OrthoDB" id="1544432at2759"/>
<dbReference type="GO" id="GO:0051639">
    <property type="term" value="P:actin filament network formation"/>
    <property type="evidence" value="ECO:0007669"/>
    <property type="project" value="TreeGrafter"/>
</dbReference>
<dbReference type="GO" id="GO:0005737">
    <property type="term" value="C:cytoplasm"/>
    <property type="evidence" value="ECO:0007669"/>
    <property type="project" value="TreeGrafter"/>
</dbReference>
<dbReference type="STRING" id="3476.A0A2P5BI36"/>
<dbReference type="SUPFAM" id="SSF47473">
    <property type="entry name" value="EF-hand"/>
    <property type="match status" value="1"/>
</dbReference>
<organism evidence="3 4">
    <name type="scientific">Parasponia andersonii</name>
    <name type="common">Sponia andersonii</name>
    <dbReference type="NCBI Taxonomy" id="3476"/>
    <lineage>
        <taxon>Eukaryota</taxon>
        <taxon>Viridiplantae</taxon>
        <taxon>Streptophyta</taxon>
        <taxon>Embryophyta</taxon>
        <taxon>Tracheophyta</taxon>
        <taxon>Spermatophyta</taxon>
        <taxon>Magnoliopsida</taxon>
        <taxon>eudicotyledons</taxon>
        <taxon>Gunneridae</taxon>
        <taxon>Pentapetalae</taxon>
        <taxon>rosids</taxon>
        <taxon>fabids</taxon>
        <taxon>Rosales</taxon>
        <taxon>Cannabaceae</taxon>
        <taxon>Parasponia</taxon>
    </lineage>
</organism>
<evidence type="ECO:0000256" key="2">
    <source>
        <dbReference type="ARBA" id="ARBA00023203"/>
    </source>
</evidence>
<evidence type="ECO:0000313" key="3">
    <source>
        <dbReference type="EMBL" id="PON48469.1"/>
    </source>
</evidence>
<sequence length="190" mass="21440">MSGFVGVIVSDPWLQSQFTQVELRTLKSRFLSVRTQSGRVTKGDLPALFVKLKTFSETFTEDEIKTVLEEESKDMGEEIDFESFLRTPRALNWQAHLNLQTRVTAKAGGSKTSSSFLKATTTTVHHTINESEKASYVAHINSFLAEDPFLKKYLPIDPSTNALFDLVKDGVLLWLVCQKQWKIVIIISIV</sequence>
<proteinExistence type="predicted"/>
<dbReference type="GO" id="GO:0051017">
    <property type="term" value="P:actin filament bundle assembly"/>
    <property type="evidence" value="ECO:0007669"/>
    <property type="project" value="InterPro"/>
</dbReference>